<dbReference type="RefSeq" id="WP_179812760.1">
    <property type="nucleotide sequence ID" value="NZ_JACBZD010000001.1"/>
</dbReference>
<sequence>MSTNIPDDTVRVPPTHPKIDRVLSHAERWGAVCVHCGSSTDLGPRFWVLCTFDHPWKVSSCHTCTTSGKVPSA</sequence>
<dbReference type="EMBL" id="JACBZD010000001">
    <property type="protein sequence ID" value="NYI03758.1"/>
    <property type="molecule type" value="Genomic_DNA"/>
</dbReference>
<name>A0A853A047_9ACTN</name>
<evidence type="ECO:0000313" key="2">
    <source>
        <dbReference type="Proteomes" id="UP000567795"/>
    </source>
</evidence>
<gene>
    <name evidence="1" type="ORF">FHU37_000701</name>
</gene>
<proteinExistence type="predicted"/>
<protein>
    <submittedName>
        <fullName evidence="1">Uncharacterized protein</fullName>
    </submittedName>
</protein>
<reference evidence="1 2" key="1">
    <citation type="submission" date="2020-07" db="EMBL/GenBank/DDBJ databases">
        <title>Sequencing the genomes of 1000 actinobacteria strains.</title>
        <authorList>
            <person name="Klenk H.-P."/>
        </authorList>
    </citation>
    <scope>NUCLEOTIDE SEQUENCE [LARGE SCALE GENOMIC DNA]</scope>
    <source>
        <strain evidence="1 2">DSM 42178</strain>
    </source>
</reference>
<dbReference type="Proteomes" id="UP000567795">
    <property type="component" value="Unassembled WGS sequence"/>
</dbReference>
<accession>A0A853A047</accession>
<organism evidence="1 2">
    <name type="scientific">Allostreptomyces psammosilenae</name>
    <dbReference type="NCBI Taxonomy" id="1892865"/>
    <lineage>
        <taxon>Bacteria</taxon>
        <taxon>Bacillati</taxon>
        <taxon>Actinomycetota</taxon>
        <taxon>Actinomycetes</taxon>
        <taxon>Kitasatosporales</taxon>
        <taxon>Streptomycetaceae</taxon>
        <taxon>Allostreptomyces</taxon>
    </lineage>
</organism>
<comment type="caution">
    <text evidence="1">The sequence shown here is derived from an EMBL/GenBank/DDBJ whole genome shotgun (WGS) entry which is preliminary data.</text>
</comment>
<keyword evidence="2" id="KW-1185">Reference proteome</keyword>
<evidence type="ECO:0000313" key="1">
    <source>
        <dbReference type="EMBL" id="NYI03758.1"/>
    </source>
</evidence>
<dbReference type="AlphaFoldDB" id="A0A853A047"/>